<feature type="compositionally biased region" description="Acidic residues" evidence="1">
    <location>
        <begin position="48"/>
        <end position="76"/>
    </location>
</feature>
<gene>
    <name evidence="2" type="ORF">JYZ213_LOCUS27902</name>
    <name evidence="3" type="ORF">OXD698_LOCUS8238</name>
</gene>
<feature type="region of interest" description="Disordered" evidence="1">
    <location>
        <begin position="39"/>
        <end position="78"/>
    </location>
</feature>
<sequence>MHQKNLKDSNSSKDPIHSRLIDENSKKFQTIEQDITINNENTQILIDTDNEEEFTSSGVSEDEEEDGEEEEEDENMLTENSIEEANLLQPLNQCTHQNNLSNTNQNIHIKETIQINNDHIIAQTMAILASKHRHERSTNSQPTENEILLFTGPCPLYSLASSFGLDMHHGLTHFPCRDVLANGGGHLSARPLWQHLTSLHNLNLSSSCLLISHLILHGYSIPTPIIFNSNHTNNILRTTPRYSLYKICPLTKYGVHGIQFEHGTRLCGGYTCNTNIYSHLISFHKMTHDASLRLSRAIAFNDERFQFEFNEIIVNEYINTSLMKSSRQLKKKSRLISDGCDLMKKKSMKKKPVKKI</sequence>
<protein>
    <submittedName>
        <fullName evidence="2">Uncharacterized protein</fullName>
    </submittedName>
</protein>
<dbReference type="AlphaFoldDB" id="A0A814XQT5"/>
<evidence type="ECO:0000256" key="1">
    <source>
        <dbReference type="SAM" id="MobiDB-lite"/>
    </source>
</evidence>
<reference evidence="2" key="1">
    <citation type="submission" date="2021-02" db="EMBL/GenBank/DDBJ databases">
        <authorList>
            <person name="Nowell W R."/>
        </authorList>
    </citation>
    <scope>NUCLEOTIDE SEQUENCE</scope>
</reference>
<name>A0A814XQT5_9BILA</name>
<feature type="region of interest" description="Disordered" evidence="1">
    <location>
        <begin position="1"/>
        <end position="25"/>
    </location>
</feature>
<evidence type="ECO:0000313" key="2">
    <source>
        <dbReference type="EMBL" id="CAF1219145.1"/>
    </source>
</evidence>
<dbReference type="EMBL" id="CAJOAZ010000393">
    <property type="protein sequence ID" value="CAF3636686.1"/>
    <property type="molecule type" value="Genomic_DNA"/>
</dbReference>
<evidence type="ECO:0000313" key="4">
    <source>
        <dbReference type="Proteomes" id="UP000663845"/>
    </source>
</evidence>
<dbReference type="Proteomes" id="UP000663844">
    <property type="component" value="Unassembled WGS sequence"/>
</dbReference>
<dbReference type="EMBL" id="CAJNOG010000396">
    <property type="protein sequence ID" value="CAF1219145.1"/>
    <property type="molecule type" value="Genomic_DNA"/>
</dbReference>
<comment type="caution">
    <text evidence="2">The sequence shown here is derived from an EMBL/GenBank/DDBJ whole genome shotgun (WGS) entry which is preliminary data.</text>
</comment>
<proteinExistence type="predicted"/>
<dbReference type="Proteomes" id="UP000663845">
    <property type="component" value="Unassembled WGS sequence"/>
</dbReference>
<evidence type="ECO:0000313" key="3">
    <source>
        <dbReference type="EMBL" id="CAF3636686.1"/>
    </source>
</evidence>
<organism evidence="2 4">
    <name type="scientific">Adineta steineri</name>
    <dbReference type="NCBI Taxonomy" id="433720"/>
    <lineage>
        <taxon>Eukaryota</taxon>
        <taxon>Metazoa</taxon>
        <taxon>Spiralia</taxon>
        <taxon>Gnathifera</taxon>
        <taxon>Rotifera</taxon>
        <taxon>Eurotatoria</taxon>
        <taxon>Bdelloidea</taxon>
        <taxon>Adinetida</taxon>
        <taxon>Adinetidae</taxon>
        <taxon>Adineta</taxon>
    </lineage>
</organism>
<accession>A0A814XQT5</accession>